<dbReference type="AlphaFoldDB" id="A0A179RGI8"/>
<proteinExistence type="predicted"/>
<sequence length="213" mass="23346">MAAKSTPLAVKVAIYQRLLSGDIARDVGRMYVISMPTVLKYANDAVAELRLLEAVESSPILVGFLSRTVKIQCYQYVDDEVVRDLMAPILEPYLGQAEKINFASRESADQPLSTRVSRTTEEDFQAIVAEMSQSSHPGLTSSALLRDIVEDYIARYKANGRPLPPTLVHQSQTPAPVEPAAPALDGKALMKDLQGALRDQLQKHGIELPQGDD</sequence>
<evidence type="ECO:0000313" key="2">
    <source>
        <dbReference type="Proteomes" id="UP000237378"/>
    </source>
</evidence>
<protein>
    <submittedName>
        <fullName evidence="1">Uncharacterized protein</fullName>
    </submittedName>
</protein>
<gene>
    <name evidence="1" type="ORF">BGP82_27870</name>
</gene>
<reference evidence="1 2" key="1">
    <citation type="submission" date="2016-08" db="EMBL/GenBank/DDBJ databases">
        <authorList>
            <person name="Seilhamer J.J."/>
        </authorList>
    </citation>
    <scope>NUCLEOTIDE SEQUENCE [LARGE SCALE GENOMIC DNA]</scope>
    <source>
        <strain evidence="1 2">KH-18-2</strain>
    </source>
</reference>
<reference evidence="1 2" key="2">
    <citation type="submission" date="2018-03" db="EMBL/GenBank/DDBJ databases">
        <title>Draft genome of Pseudomonas putida strain KH-18-2.</title>
        <authorList>
            <person name="Yoshizawa S."/>
            <person name="Khan N.H."/>
            <person name="Nishimura M."/>
            <person name="Chiura H.X."/>
            <person name="Ogura Y."/>
            <person name="Hayashi T."/>
            <person name="Kogure K."/>
        </authorList>
    </citation>
    <scope>NUCLEOTIDE SEQUENCE [LARGE SCALE GENOMIC DNA]</scope>
    <source>
        <strain evidence="1 2">KH-18-2</strain>
    </source>
</reference>
<dbReference type="RefSeq" id="WP_064492179.1">
    <property type="nucleotide sequence ID" value="NZ_BKWG01000106.1"/>
</dbReference>
<dbReference type="EMBL" id="MING01000087">
    <property type="protein sequence ID" value="POF99663.1"/>
    <property type="molecule type" value="Genomic_DNA"/>
</dbReference>
<evidence type="ECO:0000313" key="1">
    <source>
        <dbReference type="EMBL" id="POF99663.1"/>
    </source>
</evidence>
<name>A0A179RGI8_PSEPU</name>
<accession>A0A179RGI8</accession>
<organism evidence="1 2">
    <name type="scientific">Pseudomonas putida</name>
    <name type="common">Arthrobacter siderocapsulatus</name>
    <dbReference type="NCBI Taxonomy" id="303"/>
    <lineage>
        <taxon>Bacteria</taxon>
        <taxon>Pseudomonadati</taxon>
        <taxon>Pseudomonadota</taxon>
        <taxon>Gammaproteobacteria</taxon>
        <taxon>Pseudomonadales</taxon>
        <taxon>Pseudomonadaceae</taxon>
        <taxon>Pseudomonas</taxon>
    </lineage>
</organism>
<dbReference type="Proteomes" id="UP000237378">
    <property type="component" value="Unassembled WGS sequence"/>
</dbReference>
<comment type="caution">
    <text evidence="1">The sequence shown here is derived from an EMBL/GenBank/DDBJ whole genome shotgun (WGS) entry which is preliminary data.</text>
</comment>